<dbReference type="RefSeq" id="WP_204653653.1">
    <property type="nucleotide sequence ID" value="NZ_JAFBFD010000011.1"/>
</dbReference>
<protein>
    <submittedName>
        <fullName evidence="8">DEAD/DEAH box helicase</fullName>
        <ecNumber evidence="8">3.6.4.-</ecNumber>
    </submittedName>
</protein>
<dbReference type="InterPro" id="IPR014001">
    <property type="entry name" value="Helicase_ATP-bd"/>
</dbReference>
<dbReference type="PROSITE" id="PS51194">
    <property type="entry name" value="HELICASE_CTER"/>
    <property type="match status" value="1"/>
</dbReference>
<proteinExistence type="predicted"/>
<dbReference type="Gene3D" id="3.40.50.300">
    <property type="entry name" value="P-loop containing nucleotide triphosphate hydrolases"/>
    <property type="match status" value="2"/>
</dbReference>
<dbReference type="PANTHER" id="PTHR47963:SF7">
    <property type="entry name" value="ATP-DEPENDENT RNA HELICASE YFML-RELATED"/>
    <property type="match status" value="1"/>
</dbReference>
<dbReference type="SMART" id="SM00490">
    <property type="entry name" value="HELICc"/>
    <property type="match status" value="1"/>
</dbReference>
<organism evidence="8 9">
    <name type="scientific">Enterococcus lemanii</name>
    <dbReference type="NCBI Taxonomy" id="1159752"/>
    <lineage>
        <taxon>Bacteria</taxon>
        <taxon>Bacillati</taxon>
        <taxon>Bacillota</taxon>
        <taxon>Bacilli</taxon>
        <taxon>Lactobacillales</taxon>
        <taxon>Enterococcaceae</taxon>
        <taxon>Enterococcus</taxon>
    </lineage>
</organism>
<evidence type="ECO:0000256" key="5">
    <source>
        <dbReference type="SAM" id="MobiDB-lite"/>
    </source>
</evidence>
<evidence type="ECO:0000256" key="2">
    <source>
        <dbReference type="ARBA" id="ARBA00022801"/>
    </source>
</evidence>
<dbReference type="CDD" id="cd00268">
    <property type="entry name" value="DEADc"/>
    <property type="match status" value="1"/>
</dbReference>
<accession>A0ABV9MW98</accession>
<keyword evidence="1" id="KW-0547">Nucleotide-binding</keyword>
<feature type="compositionally biased region" description="Polar residues" evidence="5">
    <location>
        <begin position="387"/>
        <end position="402"/>
    </location>
</feature>
<dbReference type="Proteomes" id="UP001595969">
    <property type="component" value="Unassembled WGS sequence"/>
</dbReference>
<dbReference type="InterPro" id="IPR027417">
    <property type="entry name" value="P-loop_NTPase"/>
</dbReference>
<evidence type="ECO:0000256" key="4">
    <source>
        <dbReference type="ARBA" id="ARBA00022840"/>
    </source>
</evidence>
<dbReference type="EC" id="3.6.4.-" evidence="8"/>
<dbReference type="InterPro" id="IPR050547">
    <property type="entry name" value="DEAD_box_RNA_helicases"/>
</dbReference>
<dbReference type="InterPro" id="IPR011545">
    <property type="entry name" value="DEAD/DEAH_box_helicase_dom"/>
</dbReference>
<keyword evidence="2 8" id="KW-0378">Hydrolase</keyword>
<feature type="domain" description="Helicase C-terminal" evidence="7">
    <location>
        <begin position="225"/>
        <end position="369"/>
    </location>
</feature>
<reference evidence="9" key="1">
    <citation type="journal article" date="2019" name="Int. J. Syst. Evol. Microbiol.">
        <title>The Global Catalogue of Microorganisms (GCM) 10K type strain sequencing project: providing services to taxonomists for standard genome sequencing and annotation.</title>
        <authorList>
            <consortium name="The Broad Institute Genomics Platform"/>
            <consortium name="The Broad Institute Genome Sequencing Center for Infectious Disease"/>
            <person name="Wu L."/>
            <person name="Ma J."/>
        </authorList>
    </citation>
    <scope>NUCLEOTIDE SEQUENCE [LARGE SCALE GENOMIC DNA]</scope>
    <source>
        <strain evidence="9">CGMCC 1.19032</strain>
    </source>
</reference>
<dbReference type="SMART" id="SM00487">
    <property type="entry name" value="DEXDc"/>
    <property type="match status" value="1"/>
</dbReference>
<dbReference type="PROSITE" id="PS51192">
    <property type="entry name" value="HELICASE_ATP_BIND_1"/>
    <property type="match status" value="1"/>
</dbReference>
<comment type="caution">
    <text evidence="8">The sequence shown here is derived from an EMBL/GenBank/DDBJ whole genome shotgun (WGS) entry which is preliminary data.</text>
</comment>
<evidence type="ECO:0000313" key="9">
    <source>
        <dbReference type="Proteomes" id="UP001595969"/>
    </source>
</evidence>
<evidence type="ECO:0000313" key="8">
    <source>
        <dbReference type="EMBL" id="MFC4720291.1"/>
    </source>
</evidence>
<dbReference type="SUPFAM" id="SSF52540">
    <property type="entry name" value="P-loop containing nucleoside triphosphate hydrolases"/>
    <property type="match status" value="1"/>
</dbReference>
<dbReference type="InterPro" id="IPR044742">
    <property type="entry name" value="DEAD/DEAH_RhlB"/>
</dbReference>
<keyword evidence="3 8" id="KW-0347">Helicase</keyword>
<dbReference type="Pfam" id="PF00270">
    <property type="entry name" value="DEAD"/>
    <property type="match status" value="1"/>
</dbReference>
<evidence type="ECO:0000256" key="3">
    <source>
        <dbReference type="ARBA" id="ARBA00022806"/>
    </source>
</evidence>
<feature type="compositionally biased region" description="Basic residues" evidence="5">
    <location>
        <begin position="408"/>
        <end position="431"/>
    </location>
</feature>
<feature type="region of interest" description="Disordered" evidence="5">
    <location>
        <begin position="373"/>
        <end position="431"/>
    </location>
</feature>
<dbReference type="PANTHER" id="PTHR47963">
    <property type="entry name" value="DEAD-BOX ATP-DEPENDENT RNA HELICASE 47, MITOCHONDRIAL"/>
    <property type="match status" value="1"/>
</dbReference>
<evidence type="ECO:0000259" key="6">
    <source>
        <dbReference type="PROSITE" id="PS51192"/>
    </source>
</evidence>
<dbReference type="InterPro" id="IPR001650">
    <property type="entry name" value="Helicase_C-like"/>
</dbReference>
<dbReference type="Pfam" id="PF00271">
    <property type="entry name" value="Helicase_C"/>
    <property type="match status" value="1"/>
</dbReference>
<dbReference type="EMBL" id="JBHSGS010000062">
    <property type="protein sequence ID" value="MFC4720291.1"/>
    <property type="molecule type" value="Genomic_DNA"/>
</dbReference>
<dbReference type="GO" id="GO:0016787">
    <property type="term" value="F:hydrolase activity"/>
    <property type="evidence" value="ECO:0007669"/>
    <property type="project" value="UniProtKB-KW"/>
</dbReference>
<evidence type="ECO:0000259" key="7">
    <source>
        <dbReference type="PROSITE" id="PS51194"/>
    </source>
</evidence>
<gene>
    <name evidence="8" type="ORF">ACFO5I_11215</name>
</gene>
<evidence type="ECO:0000256" key="1">
    <source>
        <dbReference type="ARBA" id="ARBA00022741"/>
    </source>
</evidence>
<feature type="domain" description="Helicase ATP-binding" evidence="6">
    <location>
        <begin position="30"/>
        <end position="199"/>
    </location>
</feature>
<dbReference type="GO" id="GO:0004386">
    <property type="term" value="F:helicase activity"/>
    <property type="evidence" value="ECO:0007669"/>
    <property type="project" value="UniProtKB-KW"/>
</dbReference>
<name>A0ABV9MW98_9ENTE</name>
<sequence length="431" mass="48803">MILEQLPINWQNKCQEHGFTTSSPIQEVVFSPITNQKNVVGISPTGSGKTLAYLWPSLLKVKPKAGLQLIVFTSSQELGIQVAEVARDWGKDLQLTVQSLIGGANIKRQIERLKEKPEVIVGTPGRILELIKQKKLKIHSADHLILDEADQLLQKGTVEFISEILRQVSNTAQFSFFSATAEVALPAIQKIVGTDFELHDVTKITQTNDQVTHYFLQYPKRQVVDALRRMSHIKEFQAFVFFNQLTELGITEEKLLYHQVPVASLASDQTKELRKLALSKFKKQELKELLTTDLASRGLDLAAIPYVINVEVPMTKESYIHRAGRIGRMGATGTVITIVQDQTIKDLKKLTRDLEFPLKEIFLYEGQFSTTPKEKSTFSKEKKEISQKSTKTNKNRLSQTEEINLKKEPKKKSKNKQKNQKNKGARKKVKA</sequence>
<keyword evidence="9" id="KW-1185">Reference proteome</keyword>
<feature type="compositionally biased region" description="Basic and acidic residues" evidence="5">
    <location>
        <begin position="373"/>
        <end position="386"/>
    </location>
</feature>
<keyword evidence="4" id="KW-0067">ATP-binding</keyword>
<dbReference type="CDD" id="cd18787">
    <property type="entry name" value="SF2_C_DEAD"/>
    <property type="match status" value="1"/>
</dbReference>